<sequence>MELANQLLLWLKDRTQDPDFIGENLIDSQGKILTALYQLDNPISANLKQYAEDIFPLTGLTQSELFCG</sequence>
<protein>
    <submittedName>
        <fullName evidence="1">Uncharacterized protein</fullName>
    </submittedName>
</protein>
<accession>A0ABY0EXH3</accession>
<gene>
    <name evidence="1" type="ORF">CRU87_10765</name>
</gene>
<keyword evidence="2" id="KW-1185">Reference proteome</keyword>
<comment type="caution">
    <text evidence="1">The sequence shown here is derived from an EMBL/GenBank/DDBJ whole genome shotgun (WGS) entry which is preliminary data.</text>
</comment>
<organism evidence="1 2">
    <name type="scientific">Aliarcobacter trophiarum LMG 25534</name>
    <dbReference type="NCBI Taxonomy" id="1032241"/>
    <lineage>
        <taxon>Bacteria</taxon>
        <taxon>Pseudomonadati</taxon>
        <taxon>Campylobacterota</taxon>
        <taxon>Epsilonproteobacteria</taxon>
        <taxon>Campylobacterales</taxon>
        <taxon>Arcobacteraceae</taxon>
        <taxon>Aliarcobacter</taxon>
    </lineage>
</organism>
<dbReference type="Proteomes" id="UP000289132">
    <property type="component" value="Unassembled WGS sequence"/>
</dbReference>
<evidence type="ECO:0000313" key="2">
    <source>
        <dbReference type="Proteomes" id="UP000289132"/>
    </source>
</evidence>
<reference evidence="1 2" key="1">
    <citation type="submission" date="2017-10" db="EMBL/GenBank/DDBJ databases">
        <title>Genomics of the genus Arcobacter.</title>
        <authorList>
            <person name="Perez-Cataluna A."/>
            <person name="Figueras M.J."/>
        </authorList>
    </citation>
    <scope>NUCLEOTIDE SEQUENCE [LARGE SCALE GENOMIC DNA]</scope>
    <source>
        <strain evidence="1 2">LMG 25534</strain>
    </source>
</reference>
<dbReference type="EMBL" id="PDKD01000204">
    <property type="protein sequence ID" value="RXJ85563.1"/>
    <property type="molecule type" value="Genomic_DNA"/>
</dbReference>
<evidence type="ECO:0000313" key="1">
    <source>
        <dbReference type="EMBL" id="RXJ85563.1"/>
    </source>
</evidence>
<proteinExistence type="predicted"/>
<name>A0ABY0EXH3_9BACT</name>
<feature type="non-terminal residue" evidence="1">
    <location>
        <position position="68"/>
    </location>
</feature>